<proteinExistence type="predicted"/>
<dbReference type="Proteomes" id="UP000292547">
    <property type="component" value="Chromosome"/>
</dbReference>
<dbReference type="KEGG" id="sseo:D0Z67_27995"/>
<sequence>MVSHSTPTHPIAAELLDRIAQLRTDADLMDDYARRLLATAAALSGRVAAPEWSRPTLARQAAACRTTARQLRLAAETLLSQSGPRRSRPRRRPAVPAALPPTDRT</sequence>
<evidence type="ECO:0000313" key="2">
    <source>
        <dbReference type="EMBL" id="QBJ93732.1"/>
    </source>
</evidence>
<keyword evidence="3" id="KW-1185">Reference proteome</keyword>
<dbReference type="RefSeq" id="WP_031179387.1">
    <property type="nucleotide sequence ID" value="NZ_CP032229.1"/>
</dbReference>
<dbReference type="GeneID" id="300102746"/>
<name>A0A4P6U3B7_STRSO</name>
<feature type="region of interest" description="Disordered" evidence="1">
    <location>
        <begin position="76"/>
        <end position="105"/>
    </location>
</feature>
<organism evidence="2 3">
    <name type="scientific">Streptomyces seoulensis</name>
    <dbReference type="NCBI Taxonomy" id="73044"/>
    <lineage>
        <taxon>Bacteria</taxon>
        <taxon>Bacillati</taxon>
        <taxon>Actinomycetota</taxon>
        <taxon>Actinomycetes</taxon>
        <taxon>Kitasatosporales</taxon>
        <taxon>Streptomycetaceae</taxon>
        <taxon>Streptomyces</taxon>
    </lineage>
</organism>
<protein>
    <submittedName>
        <fullName evidence="2">Uncharacterized protein</fullName>
    </submittedName>
</protein>
<dbReference type="EMBL" id="CP032229">
    <property type="protein sequence ID" value="QBJ93732.1"/>
    <property type="molecule type" value="Genomic_DNA"/>
</dbReference>
<gene>
    <name evidence="2" type="ORF">D0Z67_27995</name>
</gene>
<evidence type="ECO:0000256" key="1">
    <source>
        <dbReference type="SAM" id="MobiDB-lite"/>
    </source>
</evidence>
<dbReference type="AlphaFoldDB" id="A0A4P6U3B7"/>
<reference evidence="2 3" key="1">
    <citation type="submission" date="2018-08" db="EMBL/GenBank/DDBJ databases">
        <title>The complete genome sequence of Streptomyces seoulensis, a pioneer strain for nickel superoxide dismutase discovery.</title>
        <authorList>
            <person name="Shin J."/>
            <person name="Lee J.-S."/>
            <person name="Lee E.-J."/>
            <person name="Youn H.-D."/>
        </authorList>
    </citation>
    <scope>NUCLEOTIDE SEQUENCE [LARGE SCALE GENOMIC DNA]</scope>
    <source>
        <strain evidence="2 3">KCTC 9819</strain>
    </source>
</reference>
<accession>A0A4P6U3B7</accession>
<feature type="compositionally biased region" description="Low complexity" evidence="1">
    <location>
        <begin position="94"/>
        <end position="105"/>
    </location>
</feature>
<dbReference type="STRING" id="73044.GCA_000725795_00545"/>
<evidence type="ECO:0000313" key="3">
    <source>
        <dbReference type="Proteomes" id="UP000292547"/>
    </source>
</evidence>